<feature type="domain" description="Aminoglycoside phosphotransferase" evidence="8">
    <location>
        <begin position="140"/>
        <end position="223"/>
    </location>
</feature>
<dbReference type="SUPFAM" id="SSF56112">
    <property type="entry name" value="Protein kinase-like (PK-like)"/>
    <property type="match status" value="1"/>
</dbReference>
<evidence type="ECO:0000256" key="2">
    <source>
        <dbReference type="ARBA" id="ARBA00022679"/>
    </source>
</evidence>
<reference evidence="10" key="1">
    <citation type="journal article" date="2019" name="Int. J. Syst. Evol. Microbiol.">
        <title>The Global Catalogue of Microorganisms (GCM) 10K type strain sequencing project: providing services to taxonomists for standard genome sequencing and annotation.</title>
        <authorList>
            <consortium name="The Broad Institute Genomics Platform"/>
            <consortium name="The Broad Institute Genome Sequencing Center for Infectious Disease"/>
            <person name="Wu L."/>
            <person name="Ma J."/>
        </authorList>
    </citation>
    <scope>NUCLEOTIDE SEQUENCE [LARGE SCALE GENOMIC DNA]</scope>
    <source>
        <strain evidence="10">CGMCC 1.15277</strain>
    </source>
</reference>
<evidence type="ECO:0000259" key="8">
    <source>
        <dbReference type="Pfam" id="PF01636"/>
    </source>
</evidence>
<evidence type="ECO:0000256" key="7">
    <source>
        <dbReference type="PIRNR" id="PIRNR000706"/>
    </source>
</evidence>
<proteinExistence type="inferred from homology"/>
<comment type="caution">
    <text evidence="9">The sequence shown here is derived from an EMBL/GenBank/DDBJ whole genome shotgun (WGS) entry which is preliminary data.</text>
</comment>
<evidence type="ECO:0000256" key="6">
    <source>
        <dbReference type="ARBA" id="ARBA00023251"/>
    </source>
</evidence>
<dbReference type="EMBL" id="JBHSUA010000018">
    <property type="protein sequence ID" value="MFC6397005.1"/>
    <property type="molecule type" value="Genomic_DNA"/>
</dbReference>
<evidence type="ECO:0000256" key="3">
    <source>
        <dbReference type="ARBA" id="ARBA00022741"/>
    </source>
</evidence>
<organism evidence="9 10">
    <name type="scientific">Luteococcus sanguinis</name>
    <dbReference type="NCBI Taxonomy" id="174038"/>
    <lineage>
        <taxon>Bacteria</taxon>
        <taxon>Bacillati</taxon>
        <taxon>Actinomycetota</taxon>
        <taxon>Actinomycetes</taxon>
        <taxon>Propionibacteriales</taxon>
        <taxon>Propionibacteriaceae</taxon>
        <taxon>Luteococcus</taxon>
    </lineage>
</organism>
<dbReference type="Gene3D" id="3.90.1200.10">
    <property type="match status" value="1"/>
</dbReference>
<dbReference type="RefSeq" id="WP_343884795.1">
    <property type="nucleotide sequence ID" value="NZ_BAAAKI010000003.1"/>
</dbReference>
<dbReference type="Gene3D" id="3.30.200.20">
    <property type="entry name" value="Phosphorylase Kinase, domain 1"/>
    <property type="match status" value="1"/>
</dbReference>
<protein>
    <submittedName>
        <fullName evidence="9">Phosphotransferase</fullName>
    </submittedName>
</protein>
<dbReference type="Pfam" id="PF01636">
    <property type="entry name" value="APH"/>
    <property type="match status" value="1"/>
</dbReference>
<gene>
    <name evidence="9" type="ORF">ACFP57_08435</name>
</gene>
<evidence type="ECO:0000256" key="1">
    <source>
        <dbReference type="ARBA" id="ARBA00006219"/>
    </source>
</evidence>
<keyword evidence="3 7" id="KW-0547">Nucleotide-binding</keyword>
<comment type="similarity">
    <text evidence="1 7">Belongs to the aminoglycoside phosphotransferase family.</text>
</comment>
<accession>A0ABW1X0J9</accession>
<dbReference type="InterPro" id="IPR024165">
    <property type="entry name" value="Kan/Strep_kinase"/>
</dbReference>
<evidence type="ECO:0000313" key="9">
    <source>
        <dbReference type="EMBL" id="MFC6397005.1"/>
    </source>
</evidence>
<name>A0ABW1X0J9_9ACTN</name>
<dbReference type="InterPro" id="IPR002575">
    <property type="entry name" value="Aminoglycoside_PTrfase"/>
</dbReference>
<keyword evidence="6 7" id="KW-0046">Antibiotic resistance</keyword>
<keyword evidence="4 7" id="KW-0418">Kinase</keyword>
<keyword evidence="2 7" id="KW-0808">Transferase</keyword>
<evidence type="ECO:0000313" key="10">
    <source>
        <dbReference type="Proteomes" id="UP001596266"/>
    </source>
</evidence>
<dbReference type="PIRSF" id="PIRSF000706">
    <property type="entry name" value="Kanamycin_kin"/>
    <property type="match status" value="1"/>
</dbReference>
<dbReference type="Proteomes" id="UP001596266">
    <property type="component" value="Unassembled WGS sequence"/>
</dbReference>
<keyword evidence="10" id="KW-1185">Reference proteome</keyword>
<sequence>MSIPADPGTVPELVTHLAAGRPLQCVWRNQIGGTTWRIGTRSADDEYVKVGPPHPESDPAGDAERMAWAARWLPVPNVLGHGAHAGLLFLHTRALPGTNAIQLTDDPRATARALGAALRRWHDALPVQECPWQWSADVRLAALDDEARVALGGPPAIPRDDLVVCHGDACNPNFLLDDDLEPSGYVDVGLMGLADRHADLAPALLSLGWNFAGVPFDDPAAGYVHKPLDDDFLAGYGNPVDVQRLDWYTRLWNAG</sequence>
<evidence type="ECO:0000256" key="5">
    <source>
        <dbReference type="ARBA" id="ARBA00022840"/>
    </source>
</evidence>
<evidence type="ECO:0000256" key="4">
    <source>
        <dbReference type="ARBA" id="ARBA00022777"/>
    </source>
</evidence>
<dbReference type="InterPro" id="IPR011009">
    <property type="entry name" value="Kinase-like_dom_sf"/>
</dbReference>
<keyword evidence="5 7" id="KW-0067">ATP-binding</keyword>